<feature type="domain" description="Peptidase S26" evidence="10">
    <location>
        <begin position="17"/>
        <end position="94"/>
    </location>
</feature>
<dbReference type="PANTHER" id="PTHR12383">
    <property type="entry name" value="PROTEASE FAMILY S26 MITOCHONDRIAL INNER MEMBRANE PROTEASE-RELATED"/>
    <property type="match status" value="1"/>
</dbReference>
<dbReference type="AlphaFoldDB" id="A0A131Z518"/>
<dbReference type="GO" id="GO:0006627">
    <property type="term" value="P:protein processing involved in protein targeting to mitochondrion"/>
    <property type="evidence" value="ECO:0007669"/>
    <property type="project" value="TreeGrafter"/>
</dbReference>
<proteinExistence type="inferred from homology"/>
<evidence type="ECO:0000313" key="11">
    <source>
        <dbReference type="EMBL" id="JAP85892.1"/>
    </source>
</evidence>
<evidence type="ECO:0000256" key="2">
    <source>
        <dbReference type="ARBA" id="ARBA00011805"/>
    </source>
</evidence>
<evidence type="ECO:0000256" key="1">
    <source>
        <dbReference type="ARBA" id="ARBA00004273"/>
    </source>
</evidence>
<evidence type="ECO:0000256" key="3">
    <source>
        <dbReference type="ARBA" id="ARBA00022792"/>
    </source>
</evidence>
<evidence type="ECO:0000256" key="7">
    <source>
        <dbReference type="ARBA" id="ARBA00038445"/>
    </source>
</evidence>
<dbReference type="SUPFAM" id="SSF51306">
    <property type="entry name" value="LexA/Signal peptidase"/>
    <property type="match status" value="1"/>
</dbReference>
<dbReference type="InterPro" id="IPR052064">
    <property type="entry name" value="Mito_IMP1_subunit"/>
</dbReference>
<feature type="active site" evidence="8">
    <location>
        <position position="85"/>
    </location>
</feature>
<dbReference type="InterPro" id="IPR000223">
    <property type="entry name" value="Pept_S26A_signal_pept_1"/>
</dbReference>
<keyword evidence="5 9" id="KW-0496">Mitochondrion</keyword>
<comment type="subcellular location">
    <subcellularLocation>
        <location evidence="1 9">Mitochondrion inner membrane</location>
    </subcellularLocation>
</comment>
<protein>
    <recommendedName>
        <fullName evidence="9">Mitochondrial inner membrane protease subunit</fullName>
        <ecNumber evidence="9">3.4.21.-</ecNumber>
    </recommendedName>
</protein>
<dbReference type="NCBIfam" id="TIGR02227">
    <property type="entry name" value="sigpep_I_bact"/>
    <property type="match status" value="1"/>
</dbReference>
<dbReference type="InterPro" id="IPR036286">
    <property type="entry name" value="LexA/Signal_pep-like_sf"/>
</dbReference>
<dbReference type="EMBL" id="GEDV01002665">
    <property type="protein sequence ID" value="JAP85892.1"/>
    <property type="molecule type" value="Transcribed_RNA"/>
</dbReference>
<organism evidence="11">
    <name type="scientific">Rhipicephalus appendiculatus</name>
    <name type="common">Brown ear tick</name>
    <dbReference type="NCBI Taxonomy" id="34631"/>
    <lineage>
        <taxon>Eukaryota</taxon>
        <taxon>Metazoa</taxon>
        <taxon>Ecdysozoa</taxon>
        <taxon>Arthropoda</taxon>
        <taxon>Chelicerata</taxon>
        <taxon>Arachnida</taxon>
        <taxon>Acari</taxon>
        <taxon>Parasitiformes</taxon>
        <taxon>Ixodida</taxon>
        <taxon>Ixodoidea</taxon>
        <taxon>Ixodidae</taxon>
        <taxon>Rhipicephalinae</taxon>
        <taxon>Rhipicephalus</taxon>
        <taxon>Rhipicephalus</taxon>
    </lineage>
</organism>
<keyword evidence="9 11" id="KW-0645">Protease</keyword>
<evidence type="ECO:0000256" key="8">
    <source>
        <dbReference type="PIRSR" id="PIRSR600223-1"/>
    </source>
</evidence>
<feature type="active site" evidence="8">
    <location>
        <position position="42"/>
    </location>
</feature>
<dbReference type="EC" id="3.4.21.-" evidence="9"/>
<evidence type="ECO:0000256" key="4">
    <source>
        <dbReference type="ARBA" id="ARBA00022801"/>
    </source>
</evidence>
<dbReference type="CDD" id="cd06530">
    <property type="entry name" value="S26_SPase_I"/>
    <property type="match status" value="1"/>
</dbReference>
<dbReference type="Gene3D" id="2.10.109.10">
    <property type="entry name" value="Umud Fragment, subunit A"/>
    <property type="match status" value="1"/>
</dbReference>
<dbReference type="FunFam" id="2.10.109.10:FF:000019">
    <property type="entry name" value="Mitochondrial inner membrane protease subunit"/>
    <property type="match status" value="1"/>
</dbReference>
<comment type="subunit">
    <text evidence="2">Heterodimer of 2 subunits, IMMPL1 and IMMPL2.</text>
</comment>
<comment type="similarity">
    <text evidence="7">Belongs to the peptidase S26 family. IMP1 subfamily.</text>
</comment>
<feature type="domain" description="Peptidase S26" evidence="10">
    <location>
        <begin position="102"/>
        <end position="141"/>
    </location>
</feature>
<keyword evidence="6" id="KW-0472">Membrane</keyword>
<sequence>MTLLSSVLSRCLRATGFLVQSVAIAYCVVEFGGDLVICSGSSMEPTIASNDILFTEHISVHMNRIRRGDIVIAKCPNNPQQYICKRVVGVHGDQLISGLFVQRIPKGHVWLEGDNKENSTDSRAYGPVPLGLVRGRAVCRLYPYRNATFFRDNTFSQ</sequence>
<dbReference type="PRINTS" id="PR00727">
    <property type="entry name" value="LEADERPTASE"/>
</dbReference>
<evidence type="ECO:0000259" key="10">
    <source>
        <dbReference type="Pfam" id="PF10502"/>
    </source>
</evidence>
<accession>A0A131Z518</accession>
<dbReference type="GO" id="GO:0042720">
    <property type="term" value="C:mitochondrial inner membrane peptidase complex"/>
    <property type="evidence" value="ECO:0007669"/>
    <property type="project" value="TreeGrafter"/>
</dbReference>
<name>A0A131Z518_RHIAP</name>
<dbReference type="PANTHER" id="PTHR12383:SF16">
    <property type="entry name" value="MITOCHONDRIAL INNER MEMBRANE PROTEASE SUBUNIT 1"/>
    <property type="match status" value="1"/>
</dbReference>
<dbReference type="InterPro" id="IPR019533">
    <property type="entry name" value="Peptidase_S26"/>
</dbReference>
<dbReference type="GO" id="GO:0004252">
    <property type="term" value="F:serine-type endopeptidase activity"/>
    <property type="evidence" value="ECO:0007669"/>
    <property type="project" value="InterPro"/>
</dbReference>
<keyword evidence="4 9" id="KW-0378">Hydrolase</keyword>
<dbReference type="GO" id="GO:0006465">
    <property type="term" value="P:signal peptide processing"/>
    <property type="evidence" value="ECO:0007669"/>
    <property type="project" value="InterPro"/>
</dbReference>
<dbReference type="Pfam" id="PF10502">
    <property type="entry name" value="Peptidase_S26"/>
    <property type="match status" value="2"/>
</dbReference>
<evidence type="ECO:0000256" key="9">
    <source>
        <dbReference type="RuleBase" id="RU362041"/>
    </source>
</evidence>
<evidence type="ECO:0000256" key="6">
    <source>
        <dbReference type="ARBA" id="ARBA00023136"/>
    </source>
</evidence>
<evidence type="ECO:0000256" key="5">
    <source>
        <dbReference type="ARBA" id="ARBA00023128"/>
    </source>
</evidence>
<reference evidence="11" key="1">
    <citation type="journal article" date="2016" name="Ticks Tick Borne Dis.">
        <title>De novo assembly and annotation of the salivary gland transcriptome of Rhipicephalus appendiculatus male and female ticks during blood feeding.</title>
        <authorList>
            <person name="de Castro M.H."/>
            <person name="de Klerk D."/>
            <person name="Pienaar R."/>
            <person name="Latif A.A."/>
            <person name="Rees D.J."/>
            <person name="Mans B.J."/>
        </authorList>
    </citation>
    <scope>NUCLEOTIDE SEQUENCE</scope>
    <source>
        <tissue evidence="11">Salivary glands</tissue>
    </source>
</reference>
<keyword evidence="3 9" id="KW-0999">Mitochondrion inner membrane</keyword>